<evidence type="ECO:0000256" key="1">
    <source>
        <dbReference type="SAM" id="Phobius"/>
    </source>
</evidence>
<keyword evidence="3" id="KW-1185">Reference proteome</keyword>
<organism evidence="2 3">
    <name type="scientific">Sagittula salina</name>
    <dbReference type="NCBI Taxonomy" id="2820268"/>
    <lineage>
        <taxon>Bacteria</taxon>
        <taxon>Pseudomonadati</taxon>
        <taxon>Pseudomonadota</taxon>
        <taxon>Alphaproteobacteria</taxon>
        <taxon>Rhodobacterales</taxon>
        <taxon>Roseobacteraceae</taxon>
        <taxon>Sagittula</taxon>
    </lineage>
</organism>
<proteinExistence type="predicted"/>
<gene>
    <name evidence="2" type="ORF">J5474_03850</name>
</gene>
<name>A0A940S2G2_9RHOB</name>
<reference evidence="2" key="1">
    <citation type="submission" date="2021-03" db="EMBL/GenBank/DDBJ databases">
        <title>Sagittula salina sp. nov. strain M10.9X isolated from the marine waste.</title>
        <authorList>
            <person name="Satari L."/>
            <person name="Molina-Menor E."/>
            <person name="Vidal-Verdu A."/>
            <person name="Pascual J."/>
            <person name="Pereto J."/>
            <person name="Porcar M."/>
        </authorList>
    </citation>
    <scope>NUCLEOTIDE SEQUENCE</scope>
    <source>
        <strain evidence="2">M10.9X</strain>
    </source>
</reference>
<dbReference type="RefSeq" id="WP_209359446.1">
    <property type="nucleotide sequence ID" value="NZ_JAGISH010000001.1"/>
</dbReference>
<dbReference type="Proteomes" id="UP000675940">
    <property type="component" value="Unassembled WGS sequence"/>
</dbReference>
<evidence type="ECO:0000313" key="2">
    <source>
        <dbReference type="EMBL" id="MBP0481625.1"/>
    </source>
</evidence>
<comment type="caution">
    <text evidence="2">The sequence shown here is derived from an EMBL/GenBank/DDBJ whole genome shotgun (WGS) entry which is preliminary data.</text>
</comment>
<feature type="transmembrane region" description="Helical" evidence="1">
    <location>
        <begin position="6"/>
        <end position="22"/>
    </location>
</feature>
<dbReference type="EMBL" id="JAGISH010000001">
    <property type="protein sequence ID" value="MBP0481625.1"/>
    <property type="molecule type" value="Genomic_DNA"/>
</dbReference>
<sequence length="64" mass="7054">MVAKLVLLFLVIMGVIGIFGGWKTKSAKRLRDLGRMTRLDAQKCPACGRYNIGKGPCACGREKR</sequence>
<protein>
    <submittedName>
        <fullName evidence="2">Uncharacterized protein</fullName>
    </submittedName>
</protein>
<keyword evidence="1" id="KW-0812">Transmembrane</keyword>
<keyword evidence="1" id="KW-1133">Transmembrane helix</keyword>
<evidence type="ECO:0000313" key="3">
    <source>
        <dbReference type="Proteomes" id="UP000675940"/>
    </source>
</evidence>
<accession>A0A940S2G2</accession>
<dbReference type="AlphaFoldDB" id="A0A940S2G2"/>
<keyword evidence="1" id="KW-0472">Membrane</keyword>